<dbReference type="RefSeq" id="WP_148540228.1">
    <property type="nucleotide sequence ID" value="NZ_VSDQ01000332.1"/>
</dbReference>
<protein>
    <submittedName>
        <fullName evidence="2">Uncharacterized protein</fullName>
    </submittedName>
</protein>
<keyword evidence="1" id="KW-0472">Membrane</keyword>
<feature type="transmembrane region" description="Helical" evidence="1">
    <location>
        <begin position="20"/>
        <end position="44"/>
    </location>
</feature>
<feature type="transmembrane region" description="Helical" evidence="1">
    <location>
        <begin position="87"/>
        <end position="104"/>
    </location>
</feature>
<gene>
    <name evidence="2" type="ORF">FUA24_04560</name>
</gene>
<keyword evidence="3" id="KW-1185">Reference proteome</keyword>
<sequence length="121" mass="14072">MATIIFWSIIISDQGFDTLMLAGIPLSMLPIGISCSIVIILTILPFFWNSDKANRDNEVVFKRYFPYYAITSFSICLYGFILVTEVYFFWFSAFFTSLQAWIWFTKSNTKTTKHETKKTSI</sequence>
<accession>A0A5D0IT77</accession>
<dbReference type="OrthoDB" id="1202725at2"/>
<reference evidence="2 3" key="1">
    <citation type="submission" date="2019-08" db="EMBL/GenBank/DDBJ databases">
        <title>Seonamhaeicola sediminis sp. nov., isolated from marine sediment.</title>
        <authorList>
            <person name="Cao W.R."/>
        </authorList>
    </citation>
    <scope>NUCLEOTIDE SEQUENCE [LARGE SCALE GENOMIC DNA]</scope>
    <source>
        <strain evidence="2 3">B011</strain>
    </source>
</reference>
<comment type="caution">
    <text evidence="2">The sequence shown here is derived from an EMBL/GenBank/DDBJ whole genome shotgun (WGS) entry which is preliminary data.</text>
</comment>
<organism evidence="2 3">
    <name type="scientific">Seonamhaeicola marinus</name>
    <dbReference type="NCBI Taxonomy" id="1912246"/>
    <lineage>
        <taxon>Bacteria</taxon>
        <taxon>Pseudomonadati</taxon>
        <taxon>Bacteroidota</taxon>
        <taxon>Flavobacteriia</taxon>
        <taxon>Flavobacteriales</taxon>
        <taxon>Flavobacteriaceae</taxon>
    </lineage>
</organism>
<keyword evidence="1" id="KW-1133">Transmembrane helix</keyword>
<proteinExistence type="predicted"/>
<dbReference type="Proteomes" id="UP000323930">
    <property type="component" value="Unassembled WGS sequence"/>
</dbReference>
<dbReference type="EMBL" id="VSDQ01000332">
    <property type="protein sequence ID" value="TYA86804.1"/>
    <property type="molecule type" value="Genomic_DNA"/>
</dbReference>
<name>A0A5D0IT77_9FLAO</name>
<evidence type="ECO:0000313" key="3">
    <source>
        <dbReference type="Proteomes" id="UP000323930"/>
    </source>
</evidence>
<dbReference type="AlphaFoldDB" id="A0A5D0IT77"/>
<keyword evidence="1" id="KW-0812">Transmembrane</keyword>
<evidence type="ECO:0000256" key="1">
    <source>
        <dbReference type="SAM" id="Phobius"/>
    </source>
</evidence>
<feature type="transmembrane region" description="Helical" evidence="1">
    <location>
        <begin position="64"/>
        <end position="81"/>
    </location>
</feature>
<evidence type="ECO:0000313" key="2">
    <source>
        <dbReference type="EMBL" id="TYA86804.1"/>
    </source>
</evidence>